<keyword evidence="4 6" id="KW-1133">Transmembrane helix</keyword>
<keyword evidence="3 6" id="KW-0812">Transmembrane</keyword>
<protein>
    <submittedName>
        <fullName evidence="7">Stage V sporulation protein B</fullName>
    </submittedName>
</protein>
<feature type="transmembrane region" description="Helical" evidence="6">
    <location>
        <begin position="182"/>
        <end position="206"/>
    </location>
</feature>
<evidence type="ECO:0000256" key="3">
    <source>
        <dbReference type="ARBA" id="ARBA00022692"/>
    </source>
</evidence>
<feature type="transmembrane region" description="Helical" evidence="6">
    <location>
        <begin position="479"/>
        <end position="498"/>
    </location>
</feature>
<keyword evidence="2" id="KW-1003">Cell membrane</keyword>
<keyword evidence="8" id="KW-1185">Reference proteome</keyword>
<comment type="subcellular location">
    <subcellularLocation>
        <location evidence="1">Cell membrane</location>
        <topology evidence="1">Multi-pass membrane protein</topology>
    </subcellularLocation>
</comment>
<feature type="transmembrane region" description="Helical" evidence="6">
    <location>
        <begin position="388"/>
        <end position="408"/>
    </location>
</feature>
<feature type="transmembrane region" description="Helical" evidence="6">
    <location>
        <begin position="282"/>
        <end position="302"/>
    </location>
</feature>
<feature type="transmembrane region" description="Helical" evidence="6">
    <location>
        <begin position="42"/>
        <end position="64"/>
    </location>
</feature>
<dbReference type="PIRSF" id="PIRSF038958">
    <property type="entry name" value="PG_synth_SpoVB"/>
    <property type="match status" value="1"/>
</dbReference>
<sequence length="516" mass="57188">MTKQTFLQGTLILILAGMITRFLGFVNRIIVARLMGEEGVGLYNMALPTLFLIYTLSQFGLPVAISKRVAEADAHGDTKKIKRILIISLSITGTLSIFYTIGMIAFAPFVANTLLTDERTLYPLLAISPMVPISAIASVIRGYFQGRQNMKPQSYAQVIEQIVRIACVAFLVKLFLPYGIEFAAAGAMISVIIGEFFSLLFMIHMFKIKKRIKLRGNVFHYVNTGKNTLKELMSIALPSTGSRLVGSISNFLEPILVAQSLAIAGVQTAVATKQYGELTGYALPLLFMPTFITHSLAVALVPNISEAEARNQKRLIHYRIHQAIRISFASGALATIILTLFSVPILSFMYGTSNASKFLVLMAPFFLLLYVQFPLNAALQALDYAKPAMWNSIISTCVKFVILIVLATNEDFGIMGAAIAMSVGVVLGTILHLATLMKVIAFKIPWTDFMKMGLLLGLTWWAGNTLQSIFPGYESEMPIFLLLLFCLTIIYIILLFLLRFISREELEQIPIFNRFL</sequence>
<evidence type="ECO:0000256" key="4">
    <source>
        <dbReference type="ARBA" id="ARBA00022989"/>
    </source>
</evidence>
<dbReference type="NCBIfam" id="TIGR02900">
    <property type="entry name" value="spore_V_B"/>
    <property type="match status" value="1"/>
</dbReference>
<feature type="transmembrane region" description="Helical" evidence="6">
    <location>
        <begin position="12"/>
        <end position="30"/>
    </location>
</feature>
<dbReference type="InterPro" id="IPR024923">
    <property type="entry name" value="PG_synth_SpoVB"/>
</dbReference>
<dbReference type="InterPro" id="IPR014249">
    <property type="entry name" value="Spore_V_B"/>
</dbReference>
<feature type="transmembrane region" description="Helical" evidence="6">
    <location>
        <begin position="84"/>
        <end position="109"/>
    </location>
</feature>
<dbReference type="Proteomes" id="UP001296943">
    <property type="component" value="Unassembled WGS sequence"/>
</dbReference>
<feature type="transmembrane region" description="Helical" evidence="6">
    <location>
        <begin position="156"/>
        <end position="176"/>
    </location>
</feature>
<dbReference type="EMBL" id="JAFBDR010000001">
    <property type="protein sequence ID" value="MBM7569547.1"/>
    <property type="molecule type" value="Genomic_DNA"/>
</dbReference>
<gene>
    <name evidence="7" type="ORF">JOC48_000016</name>
</gene>
<evidence type="ECO:0000313" key="7">
    <source>
        <dbReference type="EMBL" id="MBM7569547.1"/>
    </source>
</evidence>
<organism evidence="7 8">
    <name type="scientific">Aquibacillus albus</name>
    <dbReference type="NCBI Taxonomy" id="1168171"/>
    <lineage>
        <taxon>Bacteria</taxon>
        <taxon>Bacillati</taxon>
        <taxon>Bacillota</taxon>
        <taxon>Bacilli</taxon>
        <taxon>Bacillales</taxon>
        <taxon>Bacillaceae</taxon>
        <taxon>Aquibacillus</taxon>
    </lineage>
</organism>
<evidence type="ECO:0000256" key="1">
    <source>
        <dbReference type="ARBA" id="ARBA00004651"/>
    </source>
</evidence>
<feature type="transmembrane region" description="Helical" evidence="6">
    <location>
        <begin position="358"/>
        <end position="376"/>
    </location>
</feature>
<dbReference type="PANTHER" id="PTHR30250:SF24">
    <property type="entry name" value="STAGE V SPORULATION PROTEIN B"/>
    <property type="match status" value="1"/>
</dbReference>
<reference evidence="7 8" key="1">
    <citation type="submission" date="2021-01" db="EMBL/GenBank/DDBJ databases">
        <title>Genomic Encyclopedia of Type Strains, Phase IV (KMG-IV): sequencing the most valuable type-strain genomes for metagenomic binning, comparative biology and taxonomic classification.</title>
        <authorList>
            <person name="Goeker M."/>
        </authorList>
    </citation>
    <scope>NUCLEOTIDE SEQUENCE [LARGE SCALE GENOMIC DNA]</scope>
    <source>
        <strain evidence="7 8">DSM 23711</strain>
    </source>
</reference>
<dbReference type="PANTHER" id="PTHR30250">
    <property type="entry name" value="PST FAMILY PREDICTED COLANIC ACID TRANSPORTER"/>
    <property type="match status" value="1"/>
</dbReference>
<dbReference type="InterPro" id="IPR002797">
    <property type="entry name" value="Polysacc_synth"/>
</dbReference>
<evidence type="ECO:0000256" key="5">
    <source>
        <dbReference type="ARBA" id="ARBA00023136"/>
    </source>
</evidence>
<keyword evidence="5 6" id="KW-0472">Membrane</keyword>
<evidence type="ECO:0000256" key="2">
    <source>
        <dbReference type="ARBA" id="ARBA00022475"/>
    </source>
</evidence>
<dbReference type="Pfam" id="PF01943">
    <property type="entry name" value="Polysacc_synt"/>
    <property type="match status" value="1"/>
</dbReference>
<feature type="transmembrane region" description="Helical" evidence="6">
    <location>
        <begin position="414"/>
        <end position="441"/>
    </location>
</feature>
<proteinExistence type="predicted"/>
<feature type="transmembrane region" description="Helical" evidence="6">
    <location>
        <begin position="251"/>
        <end position="270"/>
    </location>
</feature>
<dbReference type="InterPro" id="IPR050833">
    <property type="entry name" value="Poly_Biosynth_Transport"/>
</dbReference>
<dbReference type="CDD" id="cd13124">
    <property type="entry name" value="MATE_SpoVB_like"/>
    <property type="match status" value="1"/>
</dbReference>
<name>A0ABS2MUM1_9BACI</name>
<dbReference type="RefSeq" id="WP_204497005.1">
    <property type="nucleotide sequence ID" value="NZ_JAFBDR010000001.1"/>
</dbReference>
<accession>A0ABS2MUM1</accession>
<evidence type="ECO:0000256" key="6">
    <source>
        <dbReference type="SAM" id="Phobius"/>
    </source>
</evidence>
<feature type="transmembrane region" description="Helical" evidence="6">
    <location>
        <begin position="323"/>
        <end position="346"/>
    </location>
</feature>
<evidence type="ECO:0000313" key="8">
    <source>
        <dbReference type="Proteomes" id="UP001296943"/>
    </source>
</evidence>
<comment type="caution">
    <text evidence="7">The sequence shown here is derived from an EMBL/GenBank/DDBJ whole genome shotgun (WGS) entry which is preliminary data.</text>
</comment>
<feature type="transmembrane region" description="Helical" evidence="6">
    <location>
        <begin position="121"/>
        <end position="144"/>
    </location>
</feature>